<feature type="compositionally biased region" description="Acidic residues" evidence="1">
    <location>
        <begin position="116"/>
        <end position="132"/>
    </location>
</feature>
<dbReference type="EMBL" id="CAKLBY020000303">
    <property type="protein sequence ID" value="CAK7943598.1"/>
    <property type="molecule type" value="Genomic_DNA"/>
</dbReference>
<protein>
    <recommendedName>
        <fullName evidence="6">Reverse transcriptase Ty1/copia-type domain-containing protein</fullName>
    </recommendedName>
</protein>
<evidence type="ECO:0000313" key="5">
    <source>
        <dbReference type="Proteomes" id="UP001162060"/>
    </source>
</evidence>
<dbReference type="InterPro" id="IPR043502">
    <property type="entry name" value="DNA/RNA_pol_sf"/>
</dbReference>
<dbReference type="PANTHER" id="PTHR11439:SF463">
    <property type="entry name" value="REVERSE TRANSCRIPTASE TY1_COPIA-TYPE DOMAIN-CONTAINING PROTEIN"/>
    <property type="match status" value="1"/>
</dbReference>
<evidence type="ECO:0000259" key="3">
    <source>
        <dbReference type="Pfam" id="PF25597"/>
    </source>
</evidence>
<name>A0AAV1VCX2_9STRA</name>
<accession>A0AAV1VCX2</accession>
<dbReference type="InterPro" id="IPR057670">
    <property type="entry name" value="SH3_retrovirus"/>
</dbReference>
<evidence type="ECO:0000313" key="4">
    <source>
        <dbReference type="EMBL" id="CAK7943598.1"/>
    </source>
</evidence>
<evidence type="ECO:0008006" key="6">
    <source>
        <dbReference type="Google" id="ProtNLM"/>
    </source>
</evidence>
<evidence type="ECO:0000259" key="2">
    <source>
        <dbReference type="Pfam" id="PF07727"/>
    </source>
</evidence>
<proteinExistence type="predicted"/>
<dbReference type="Pfam" id="PF25597">
    <property type="entry name" value="SH3_retrovirus"/>
    <property type="match status" value="1"/>
</dbReference>
<sequence length="640" mass="72245">MFMGYEEASKANRMYDIEADQVVISRDITFDESTFDFSMDRPSDDDEDAELDLDLLAINEDDVRQPVYKQTGKRKSEARPGMSRSARPRTGLEQASAPAHVSNRHQKRRSSAPETMSDDEEEASVYDQDDDLTPPTFWRASANAVEATDLAEPVTFQDAINGPDQAHWRNAVNAELKSMHLRGVFRAAKLPRGQGAIGTKWVFKIKRKADGSVEKYKARLVANGFKQKYGIDYTETFSPVVKYVTLRMVIAITKYFDWLLDQLDVVTAFLYGVMKEKMYCVISEGVEMDGEFDCLELVKAIYGLKQASRVWNDTFYEFVCYIGFKVSAFDPCLYIKVVDGHCVLVLVYVDDVLVTGSSLELIAQTKADLKTRFEMTDSGKCTFVLGIELVDESDGSVKMCQRRYVNDILKRFGMDECKATATLMHLTTATRPDIAYAVGYVSRFMENPQQEHWTAVKRIFRYLQGTKSHGLRFQPSDKIDFRGYSDADWAGNHADRKSTSGYTFMLMGAPVSWGSKKQSSVSLSTSEAEYIALSLAIQEGKWVHRLLCEILAAANEPGPDLVIREDNQSCIKMTKNPVNHGRAKHIDIKYHHIRDEVKRGEVQLEYCETSVMMADIMTKGLSGPRHKDLTTALGIRASPD</sequence>
<dbReference type="Proteomes" id="UP001162060">
    <property type="component" value="Unassembled WGS sequence"/>
</dbReference>
<feature type="region of interest" description="Disordered" evidence="1">
    <location>
        <begin position="56"/>
        <end position="133"/>
    </location>
</feature>
<organism evidence="4 5">
    <name type="scientific">Peronospora matthiolae</name>
    <dbReference type="NCBI Taxonomy" id="2874970"/>
    <lineage>
        <taxon>Eukaryota</taxon>
        <taxon>Sar</taxon>
        <taxon>Stramenopiles</taxon>
        <taxon>Oomycota</taxon>
        <taxon>Peronosporomycetes</taxon>
        <taxon>Peronosporales</taxon>
        <taxon>Peronosporaceae</taxon>
        <taxon>Peronospora</taxon>
    </lineage>
</organism>
<dbReference type="SUPFAM" id="SSF56672">
    <property type="entry name" value="DNA/RNA polymerases"/>
    <property type="match status" value="1"/>
</dbReference>
<dbReference type="AlphaFoldDB" id="A0AAV1VCX2"/>
<evidence type="ECO:0000256" key="1">
    <source>
        <dbReference type="SAM" id="MobiDB-lite"/>
    </source>
</evidence>
<dbReference type="InterPro" id="IPR013103">
    <property type="entry name" value="RVT_2"/>
</dbReference>
<gene>
    <name evidence="4" type="ORF">PM001_LOCUS28748</name>
</gene>
<feature type="domain" description="Reverse transcriptase Ty1/copia-type" evidence="2">
    <location>
        <begin position="184"/>
        <end position="423"/>
    </location>
</feature>
<dbReference type="PANTHER" id="PTHR11439">
    <property type="entry name" value="GAG-POL-RELATED RETROTRANSPOSON"/>
    <property type="match status" value="1"/>
</dbReference>
<reference evidence="4" key="1">
    <citation type="submission" date="2024-01" db="EMBL/GenBank/DDBJ databases">
        <authorList>
            <person name="Webb A."/>
        </authorList>
    </citation>
    <scope>NUCLEOTIDE SEQUENCE</scope>
    <source>
        <strain evidence="4">Pm1</strain>
    </source>
</reference>
<comment type="caution">
    <text evidence="4">The sequence shown here is derived from an EMBL/GenBank/DDBJ whole genome shotgun (WGS) entry which is preliminary data.</text>
</comment>
<dbReference type="Pfam" id="PF07727">
    <property type="entry name" value="RVT_2"/>
    <property type="match status" value="1"/>
</dbReference>
<feature type="domain" description="Retroviral polymerase SH3-like" evidence="3">
    <location>
        <begin position="1"/>
        <end position="40"/>
    </location>
</feature>
<dbReference type="CDD" id="cd09272">
    <property type="entry name" value="RNase_HI_RT_Ty1"/>
    <property type="match status" value="1"/>
</dbReference>